<gene>
    <name evidence="12" type="ORF">CONLIGDRAFT_353804</name>
</gene>
<evidence type="ECO:0000256" key="6">
    <source>
        <dbReference type="ARBA" id="ARBA00022824"/>
    </source>
</evidence>
<accession>A0A1J7JQF5</accession>
<comment type="subcellular location">
    <subcellularLocation>
        <location evidence="2 9">Cytoplasm</location>
    </subcellularLocation>
    <subcellularLocation>
        <location evidence="1">Endoplasmic reticulum</location>
    </subcellularLocation>
</comment>
<dbReference type="Pfam" id="PF08492">
    <property type="entry name" value="SRP72"/>
    <property type="match status" value="1"/>
</dbReference>
<dbReference type="Pfam" id="PF17004">
    <property type="entry name" value="SRP_TPR_like"/>
    <property type="match status" value="1"/>
</dbReference>
<evidence type="ECO:0000256" key="7">
    <source>
        <dbReference type="ARBA" id="ARBA00023135"/>
    </source>
</evidence>
<evidence type="ECO:0000259" key="11">
    <source>
        <dbReference type="Pfam" id="PF08492"/>
    </source>
</evidence>
<dbReference type="SUPFAM" id="SSF48452">
    <property type="entry name" value="TPR-like"/>
    <property type="match status" value="1"/>
</dbReference>
<dbReference type="STRING" id="1408157.A0A1J7JQF5"/>
<evidence type="ECO:0000256" key="1">
    <source>
        <dbReference type="ARBA" id="ARBA00004240"/>
    </source>
</evidence>
<evidence type="ECO:0000313" key="13">
    <source>
        <dbReference type="Proteomes" id="UP000182658"/>
    </source>
</evidence>
<organism evidence="12 13">
    <name type="scientific">Coniochaeta ligniaria NRRL 30616</name>
    <dbReference type="NCBI Taxonomy" id="1408157"/>
    <lineage>
        <taxon>Eukaryota</taxon>
        <taxon>Fungi</taxon>
        <taxon>Dikarya</taxon>
        <taxon>Ascomycota</taxon>
        <taxon>Pezizomycotina</taxon>
        <taxon>Sordariomycetes</taxon>
        <taxon>Sordariomycetidae</taxon>
        <taxon>Coniochaetales</taxon>
        <taxon>Coniochaetaceae</taxon>
        <taxon>Coniochaeta</taxon>
    </lineage>
</organism>
<dbReference type="GO" id="GO:0008312">
    <property type="term" value="F:7S RNA binding"/>
    <property type="evidence" value="ECO:0007669"/>
    <property type="project" value="InterPro"/>
</dbReference>
<dbReference type="GO" id="GO:0005783">
    <property type="term" value="C:endoplasmic reticulum"/>
    <property type="evidence" value="ECO:0007669"/>
    <property type="project" value="UniProtKB-SubCell"/>
</dbReference>
<keyword evidence="7 9" id="KW-0733">Signal recognition particle</keyword>
<evidence type="ECO:0000256" key="9">
    <source>
        <dbReference type="PIRNR" id="PIRNR038922"/>
    </source>
</evidence>
<dbReference type="PIRSF" id="PIRSF038922">
    <property type="entry name" value="SRP72"/>
    <property type="match status" value="1"/>
</dbReference>
<evidence type="ECO:0000256" key="10">
    <source>
        <dbReference type="SAM" id="MobiDB-lite"/>
    </source>
</evidence>
<dbReference type="InterPro" id="IPR026270">
    <property type="entry name" value="SRP72"/>
</dbReference>
<dbReference type="AlphaFoldDB" id="A0A1J7JQF5"/>
<feature type="compositionally biased region" description="Basic and acidic residues" evidence="10">
    <location>
        <begin position="570"/>
        <end position="581"/>
    </location>
</feature>
<dbReference type="PANTHER" id="PTHR14094:SF9">
    <property type="entry name" value="SIGNAL RECOGNITION PARTICLE SUBUNIT SRP72"/>
    <property type="match status" value="1"/>
</dbReference>
<keyword evidence="8 9" id="KW-0687">Ribonucleoprotein</keyword>
<evidence type="ECO:0000313" key="12">
    <source>
        <dbReference type="EMBL" id="OIW29978.1"/>
    </source>
</evidence>
<dbReference type="InParanoid" id="A0A1J7JQF5"/>
<keyword evidence="6" id="KW-0256">Endoplasmic reticulum</keyword>
<dbReference type="OrthoDB" id="5421607at2759"/>
<dbReference type="GO" id="GO:0043022">
    <property type="term" value="F:ribosome binding"/>
    <property type="evidence" value="ECO:0007669"/>
    <property type="project" value="TreeGrafter"/>
</dbReference>
<feature type="domain" description="Signal recognition particle SRP72 subunit RNA-binding" evidence="11">
    <location>
        <begin position="560"/>
        <end position="614"/>
    </location>
</feature>
<evidence type="ECO:0000256" key="8">
    <source>
        <dbReference type="ARBA" id="ARBA00023274"/>
    </source>
</evidence>
<dbReference type="InterPro" id="IPR013699">
    <property type="entry name" value="Signal_recog_part_SRP72_RNA-bd"/>
</dbReference>
<evidence type="ECO:0000256" key="5">
    <source>
        <dbReference type="ARBA" id="ARBA00022490"/>
    </source>
</evidence>
<dbReference type="InterPro" id="IPR011990">
    <property type="entry name" value="TPR-like_helical_dom_sf"/>
</dbReference>
<evidence type="ECO:0000256" key="4">
    <source>
        <dbReference type="ARBA" id="ARBA00018350"/>
    </source>
</evidence>
<feature type="region of interest" description="Disordered" evidence="10">
    <location>
        <begin position="553"/>
        <end position="668"/>
    </location>
</feature>
<comment type="function">
    <text evidence="9">Component of the signal recognition particle (SRP) complex, a ribonucleoprotein complex that mediates the cotranslational targeting of secretory and membrane proteins to the endoplasmic reticulum (ER).</text>
</comment>
<dbReference type="GO" id="GO:0005786">
    <property type="term" value="C:signal recognition particle, endoplasmic reticulum targeting"/>
    <property type="evidence" value="ECO:0007669"/>
    <property type="project" value="UniProtKB-UniRule"/>
</dbReference>
<evidence type="ECO:0000256" key="2">
    <source>
        <dbReference type="ARBA" id="ARBA00004496"/>
    </source>
</evidence>
<dbReference type="FunFam" id="1.25.40.10:FF:000512">
    <property type="entry name" value="Signal recognition particle subunit SRP72"/>
    <property type="match status" value="1"/>
</dbReference>
<dbReference type="PANTHER" id="PTHR14094">
    <property type="entry name" value="SIGNAL RECOGNITION PARTICLE 72"/>
    <property type="match status" value="1"/>
</dbReference>
<feature type="compositionally biased region" description="Basic and acidic residues" evidence="10">
    <location>
        <begin position="588"/>
        <end position="611"/>
    </location>
</feature>
<dbReference type="GO" id="GO:0006614">
    <property type="term" value="P:SRP-dependent cotranslational protein targeting to membrane"/>
    <property type="evidence" value="ECO:0007669"/>
    <property type="project" value="UniProtKB-UniRule"/>
</dbReference>
<reference evidence="12 13" key="1">
    <citation type="submission" date="2016-10" db="EMBL/GenBank/DDBJ databases">
        <title>Draft genome sequence of Coniochaeta ligniaria NRRL30616, a lignocellulolytic fungus for bioabatement of inhibitors in plant biomass hydrolysates.</title>
        <authorList>
            <consortium name="DOE Joint Genome Institute"/>
            <person name="Jimenez D.J."/>
            <person name="Hector R.E."/>
            <person name="Riley R."/>
            <person name="Sun H."/>
            <person name="Grigoriev I.V."/>
            <person name="Van Elsas J.D."/>
            <person name="Nichols N.N."/>
        </authorList>
    </citation>
    <scope>NUCLEOTIDE SEQUENCE [LARGE SCALE GENOMIC DNA]</scope>
    <source>
        <strain evidence="12 13">NRRL 30616</strain>
    </source>
</reference>
<sequence>MAELGALNSLLRSSSIEDHEEALRLADAAIKSSRSGADDQTLTAHHTKIVSLLKLDRFDDALRAIAAAGTRLEDQCLLEKAYALYKTGQLSDAESVLKKAQPARGVRHVAAQVAYRAEKFGDAASIYRELLNAADEGMLGEENDLRINLLAADAQLEWSGDGHLVPANEKQPGREEMEAFETAYNAACGCLARGDFAKAAMLLKRSRDLCEASEDLGDEEKKAELVPIIVQQAYVSTKLGKLEEAAALQNAIVLDEISDAATKAVAQNNSLVLQPQRNPFITQKLVQAVPKIAGNDRLFDYQSTVLRRNKYIIELQCQKFPGVKKTTGHIIAGESSSPVSTDKAALGVIHAAAKAELKTGKEALRSILPMLDSRPDDVGLLLTIIQLYIQTEQPGKALALLEAFFKRLEAATTPDRADVRFAPGLVALAVSLYRLQGRHTAIRAELAKAAAHWETSSSTTTSSRSDSLLREAGVALLHSSNPSDLSVSGAAFERLAAASPDDRAARAGLVASFAVSDPAKASPHVDALSPVEKLVSGIDVAALLERGVASLPVPPAAAGKKRSAPDDQDSSAKKAKTEAEPRKRRGKLPKDFDPSKKPDPERWLPLRDRSTYRPKGKKGKKRAAEATQGGPVKEEETLELVGGAGAVKVEKAGGGGGAGGKKKKKGKK</sequence>
<dbReference type="Proteomes" id="UP000182658">
    <property type="component" value="Unassembled WGS sequence"/>
</dbReference>
<protein>
    <recommendedName>
        <fullName evidence="4 9">Signal recognition particle subunit SRP72</fullName>
    </recommendedName>
</protein>
<dbReference type="InterPro" id="IPR031545">
    <property type="entry name" value="SRP72_TPR-like"/>
</dbReference>
<evidence type="ECO:0000256" key="3">
    <source>
        <dbReference type="ARBA" id="ARBA00007676"/>
    </source>
</evidence>
<proteinExistence type="inferred from homology"/>
<comment type="similarity">
    <text evidence="3 9">Belongs to the SRP72 family.</text>
</comment>
<name>A0A1J7JQF5_9PEZI</name>
<dbReference type="Gene3D" id="1.25.40.10">
    <property type="entry name" value="Tetratricopeptide repeat domain"/>
    <property type="match status" value="1"/>
</dbReference>
<feature type="compositionally biased region" description="Basic residues" evidence="10">
    <location>
        <begin position="612"/>
        <end position="621"/>
    </location>
</feature>
<dbReference type="EMBL" id="KV875097">
    <property type="protein sequence ID" value="OIW29978.1"/>
    <property type="molecule type" value="Genomic_DNA"/>
</dbReference>
<keyword evidence="13" id="KW-1185">Reference proteome</keyword>
<keyword evidence="5 9" id="KW-0963">Cytoplasm</keyword>
<dbReference type="FunCoup" id="A0A1J7JQF5">
    <property type="interactions" value="907"/>
</dbReference>